<accession>A0AAV7MUY3</accession>
<proteinExistence type="predicted"/>
<reference evidence="1" key="1">
    <citation type="journal article" date="2022" name="bioRxiv">
        <title>Sequencing and chromosome-scale assembly of the giantPleurodeles waltlgenome.</title>
        <authorList>
            <person name="Brown T."/>
            <person name="Elewa A."/>
            <person name="Iarovenko S."/>
            <person name="Subramanian E."/>
            <person name="Araus A.J."/>
            <person name="Petzold A."/>
            <person name="Susuki M."/>
            <person name="Suzuki K.-i.T."/>
            <person name="Hayashi T."/>
            <person name="Toyoda A."/>
            <person name="Oliveira C."/>
            <person name="Osipova E."/>
            <person name="Leigh N.D."/>
            <person name="Simon A."/>
            <person name="Yun M.H."/>
        </authorList>
    </citation>
    <scope>NUCLEOTIDE SEQUENCE</scope>
    <source>
        <strain evidence="1">20211129_DDA</strain>
        <tissue evidence="1">Liver</tissue>
    </source>
</reference>
<dbReference type="AlphaFoldDB" id="A0AAV7MUY3"/>
<dbReference type="Proteomes" id="UP001066276">
    <property type="component" value="Chromosome 9"/>
</dbReference>
<evidence type="ECO:0000313" key="2">
    <source>
        <dbReference type="Proteomes" id="UP001066276"/>
    </source>
</evidence>
<organism evidence="1 2">
    <name type="scientific">Pleurodeles waltl</name>
    <name type="common">Iberian ribbed newt</name>
    <dbReference type="NCBI Taxonomy" id="8319"/>
    <lineage>
        <taxon>Eukaryota</taxon>
        <taxon>Metazoa</taxon>
        <taxon>Chordata</taxon>
        <taxon>Craniata</taxon>
        <taxon>Vertebrata</taxon>
        <taxon>Euteleostomi</taxon>
        <taxon>Amphibia</taxon>
        <taxon>Batrachia</taxon>
        <taxon>Caudata</taxon>
        <taxon>Salamandroidea</taxon>
        <taxon>Salamandridae</taxon>
        <taxon>Pleurodelinae</taxon>
        <taxon>Pleurodeles</taxon>
    </lineage>
</organism>
<keyword evidence="2" id="KW-1185">Reference proteome</keyword>
<dbReference type="EMBL" id="JANPWB010000013">
    <property type="protein sequence ID" value="KAJ1107412.1"/>
    <property type="molecule type" value="Genomic_DNA"/>
</dbReference>
<comment type="caution">
    <text evidence="1">The sequence shown here is derived from an EMBL/GenBank/DDBJ whole genome shotgun (WGS) entry which is preliminary data.</text>
</comment>
<gene>
    <name evidence="1" type="ORF">NDU88_004802</name>
</gene>
<name>A0AAV7MUY3_PLEWA</name>
<sequence length="122" mass="13538">MGDQLTLGTPLGRIFQEAVVRKRAVQLLRGQAVGSRSPLQMGFPRYDSRECLLMAWLSRGAALDTSKWVTPAWGSLLRQPGPATVCHRKGFSEALGEEHKALDVHTAPATKEALKAFYQRYQ</sequence>
<evidence type="ECO:0000313" key="1">
    <source>
        <dbReference type="EMBL" id="KAJ1107412.1"/>
    </source>
</evidence>
<protein>
    <submittedName>
        <fullName evidence="1">Uncharacterized protein</fullName>
    </submittedName>
</protein>